<dbReference type="GO" id="GO:0006508">
    <property type="term" value="P:proteolysis"/>
    <property type="evidence" value="ECO:0007669"/>
    <property type="project" value="UniProtKB-KW"/>
</dbReference>
<sequence length="455" mass="48950">MRAYLDEHRDTVVEELTGWLRLRSVAGLPEHRIDLQRSANWLAGALRATGLPTVEGWSTPGGPAVYGEWCAAPGAPTVLIYSHHDVRAAKDEQWEETPPFEPTLRDGYLYGRGASDAKGQVIAHMWALRAHLATTGRDAPAINVRFLVEGEEETGSAHLADLLHEHRQRLDADLVVYSDTLLWSAEHPAVCMSLRGALNAQLEILGPLRDVHSGAVSGPAPNPALELGRVLAKLHDDKGRVTLPGFYDDVAEPSPRVQAELAALPFSDEDWLRRTETRSIGGEAGYPVLERLWARPAAEVIALLAGDPVGASRGAVPAVATASMSIRTVPDQRIMDVAGQLRRWVAETVDDRFDYRLEISETTAQEPYRTPDDLPAVAALAAAMGEEFGAPAGRMGNAGGGPAHLLASTLGAPVVFFGTGLPEDRWHDSDERTSVDVLLSGAATLANLWGRLAAG</sequence>
<feature type="domain" description="Peptidase M20 dimerisation" evidence="4">
    <location>
        <begin position="194"/>
        <end position="348"/>
    </location>
</feature>
<keyword evidence="2" id="KW-0479">Metal-binding</keyword>
<dbReference type="KEGG" id="daur:Daura_24270"/>
<dbReference type="Pfam" id="PF01546">
    <property type="entry name" value="Peptidase_M20"/>
    <property type="match status" value="1"/>
</dbReference>
<dbReference type="InterPro" id="IPR002933">
    <property type="entry name" value="Peptidase_M20"/>
</dbReference>
<dbReference type="PANTHER" id="PTHR43270:SF12">
    <property type="entry name" value="SUCCINYL-DIAMINOPIMELATE DESUCCINYLASE"/>
    <property type="match status" value="1"/>
</dbReference>
<dbReference type="GO" id="GO:0046872">
    <property type="term" value="F:metal ion binding"/>
    <property type="evidence" value="ECO:0007669"/>
    <property type="project" value="UniProtKB-KW"/>
</dbReference>
<organism evidence="5 6">
    <name type="scientific">Dactylosporangium aurantiacum</name>
    <dbReference type="NCBI Taxonomy" id="35754"/>
    <lineage>
        <taxon>Bacteria</taxon>
        <taxon>Bacillati</taxon>
        <taxon>Actinomycetota</taxon>
        <taxon>Actinomycetes</taxon>
        <taxon>Micromonosporales</taxon>
        <taxon>Micromonosporaceae</taxon>
        <taxon>Dactylosporangium</taxon>
    </lineage>
</organism>
<proteinExistence type="predicted"/>
<name>A0A9Q9IQF6_9ACTN</name>
<dbReference type="Pfam" id="PF07687">
    <property type="entry name" value="M20_dimer"/>
    <property type="match status" value="1"/>
</dbReference>
<dbReference type="PANTHER" id="PTHR43270">
    <property type="entry name" value="BETA-ALA-HIS DIPEPTIDASE"/>
    <property type="match status" value="1"/>
</dbReference>
<dbReference type="Gene3D" id="3.30.70.360">
    <property type="match status" value="1"/>
</dbReference>
<dbReference type="Proteomes" id="UP001058003">
    <property type="component" value="Chromosome"/>
</dbReference>
<keyword evidence="1" id="KW-0645">Protease</keyword>
<dbReference type="Gene3D" id="3.40.630.10">
    <property type="entry name" value="Zn peptidases"/>
    <property type="match status" value="1"/>
</dbReference>
<keyword evidence="6" id="KW-1185">Reference proteome</keyword>
<accession>A0A9Q9IQF6</accession>
<evidence type="ECO:0000256" key="3">
    <source>
        <dbReference type="ARBA" id="ARBA00022801"/>
    </source>
</evidence>
<dbReference type="InterPro" id="IPR051458">
    <property type="entry name" value="Cyt/Met_Dipeptidase"/>
</dbReference>
<dbReference type="GO" id="GO:0008233">
    <property type="term" value="F:peptidase activity"/>
    <property type="evidence" value="ECO:0007669"/>
    <property type="project" value="UniProtKB-KW"/>
</dbReference>
<dbReference type="OrthoDB" id="9761532at2"/>
<protein>
    <submittedName>
        <fullName evidence="5">M20/M25/M40 family metallo-hydrolase</fullName>
    </submittedName>
</protein>
<evidence type="ECO:0000313" key="5">
    <source>
        <dbReference type="EMBL" id="UWZ59731.1"/>
    </source>
</evidence>
<reference evidence="5" key="1">
    <citation type="submission" date="2021-04" db="EMBL/GenBank/DDBJ databases">
        <title>Dactylosporangium aurantiacum NRRL B-8018 full assembly.</title>
        <authorList>
            <person name="Hartkoorn R.C."/>
            <person name="Beaudoing E."/>
            <person name="Hot D."/>
        </authorList>
    </citation>
    <scope>NUCLEOTIDE SEQUENCE</scope>
    <source>
        <strain evidence="5">NRRL B-8018</strain>
    </source>
</reference>
<dbReference type="EMBL" id="CP073767">
    <property type="protein sequence ID" value="UWZ59731.1"/>
    <property type="molecule type" value="Genomic_DNA"/>
</dbReference>
<evidence type="ECO:0000259" key="4">
    <source>
        <dbReference type="Pfam" id="PF07687"/>
    </source>
</evidence>
<evidence type="ECO:0000313" key="6">
    <source>
        <dbReference type="Proteomes" id="UP001058003"/>
    </source>
</evidence>
<keyword evidence="3" id="KW-0378">Hydrolase</keyword>
<evidence type="ECO:0000256" key="1">
    <source>
        <dbReference type="ARBA" id="ARBA00022670"/>
    </source>
</evidence>
<dbReference type="InterPro" id="IPR011650">
    <property type="entry name" value="Peptidase_M20_dimer"/>
</dbReference>
<dbReference type="AlphaFoldDB" id="A0A9Q9IQF6"/>
<dbReference type="SUPFAM" id="SSF53187">
    <property type="entry name" value="Zn-dependent exopeptidases"/>
    <property type="match status" value="1"/>
</dbReference>
<gene>
    <name evidence="5" type="ORF">Daura_24270</name>
</gene>
<evidence type="ECO:0000256" key="2">
    <source>
        <dbReference type="ARBA" id="ARBA00022723"/>
    </source>
</evidence>